<evidence type="ECO:0000256" key="1">
    <source>
        <dbReference type="SAM" id="MobiDB-lite"/>
    </source>
</evidence>
<dbReference type="Gene3D" id="1.25.40.390">
    <property type="match status" value="1"/>
</dbReference>
<evidence type="ECO:0000256" key="2">
    <source>
        <dbReference type="SAM" id="SignalP"/>
    </source>
</evidence>
<dbReference type="EMBL" id="JBCEVZ010000016">
    <property type="protein sequence ID" value="MEL5994315.1"/>
    <property type="molecule type" value="Genomic_DNA"/>
</dbReference>
<comment type="caution">
    <text evidence="3">The sequence shown here is derived from an EMBL/GenBank/DDBJ whole genome shotgun (WGS) entry which is preliminary data.</text>
</comment>
<keyword evidence="3" id="KW-0449">Lipoprotein</keyword>
<dbReference type="RefSeq" id="WP_342297425.1">
    <property type="nucleotide sequence ID" value="NZ_JBCEVZ010000016.1"/>
</dbReference>
<dbReference type="Pfam" id="PF12771">
    <property type="entry name" value="SusD-like_2"/>
    <property type="match status" value="1"/>
</dbReference>
<name>A0ABU9LUN0_9BACT</name>
<gene>
    <name evidence="3" type="ORF">AAFH49_08850</name>
</gene>
<feature type="chain" id="PRO_5046670270" evidence="2">
    <location>
        <begin position="20"/>
        <end position="546"/>
    </location>
</feature>
<reference evidence="3 4" key="1">
    <citation type="journal article" date="2018" name="Arch. Microbiol.">
        <title>Hymenobacter segetis sp. nov., isolated from soil.</title>
        <authorList>
            <person name="Ten L.N."/>
            <person name="Lim S.J."/>
            <person name="Kim B.O."/>
            <person name="Kang I.K."/>
            <person name="Jung H.Y."/>
        </authorList>
    </citation>
    <scope>NUCLEOTIDE SEQUENCE [LARGE SCALE GENOMIC DNA]</scope>
    <source>
        <strain evidence="3 4">S7-3-11</strain>
    </source>
</reference>
<feature type="signal peptide" evidence="2">
    <location>
        <begin position="1"/>
        <end position="19"/>
    </location>
</feature>
<evidence type="ECO:0000313" key="4">
    <source>
        <dbReference type="Proteomes" id="UP001479606"/>
    </source>
</evidence>
<keyword evidence="2" id="KW-0732">Signal</keyword>
<feature type="region of interest" description="Disordered" evidence="1">
    <location>
        <begin position="527"/>
        <end position="546"/>
    </location>
</feature>
<dbReference type="SUPFAM" id="SSF48452">
    <property type="entry name" value="TPR-like"/>
    <property type="match status" value="1"/>
</dbReference>
<keyword evidence="4" id="KW-1185">Reference proteome</keyword>
<proteinExistence type="predicted"/>
<dbReference type="InterPro" id="IPR041662">
    <property type="entry name" value="SusD-like_2"/>
</dbReference>
<organism evidence="3 4">
    <name type="scientific">Hymenobacter segetis</name>
    <dbReference type="NCBI Taxonomy" id="2025509"/>
    <lineage>
        <taxon>Bacteria</taxon>
        <taxon>Pseudomonadati</taxon>
        <taxon>Bacteroidota</taxon>
        <taxon>Cytophagia</taxon>
        <taxon>Cytophagales</taxon>
        <taxon>Hymenobacteraceae</taxon>
        <taxon>Hymenobacter</taxon>
    </lineage>
</organism>
<evidence type="ECO:0000313" key="3">
    <source>
        <dbReference type="EMBL" id="MEL5994315.1"/>
    </source>
</evidence>
<dbReference type="Proteomes" id="UP001479606">
    <property type="component" value="Unassembled WGS sequence"/>
</dbReference>
<protein>
    <submittedName>
        <fullName evidence="3">SusD/RagB family nutrient-binding outer membrane lipoprotein</fullName>
    </submittedName>
</protein>
<dbReference type="InterPro" id="IPR011990">
    <property type="entry name" value="TPR-like_helical_dom_sf"/>
</dbReference>
<accession>A0ABU9LUN0</accession>
<sequence length="546" mass="59179">MKFHKLPGTLALLSVLAAAPGCKDFYDVNVSPLAPTKAELFSLLPVTQVAMATSLGDSPSGMSQYTMALMQQLANSRNIGTFNQNGDAFSNEWSSLYTDMLINNQQIITQGTTEQSWTYVGIAQIQRAFVFSQMVDLWGSIPYSQALQGGTIATPRFDSDAAIYNGGDGIQSLFSLIDEGIGNLAKPAPNTGLARADLIYGGNKVSWTHFGNSLKLKLYNQIRKTRNVTADVTPLLANGSNLIQQFNEDFELNYGTTITPDNRNLGFIADYATPGRENRINPNFYLAMSGNADPRVPYYFFNQASTTNSFSALTQDYALGNFVSVRFGSNGPYASSSNSTIITLPGLYPVGGRYDDGKGGVASASSSIPGTVTGKGVVAQRLHTYFSRKFTEAELQLTVLNDNAAATTALRLAIKASFDKVDYVAGKDGSPLMDPAQVAAYINTALALFNRPGATLDDKLEVLMYEKYVASFGYGVDMYTDFRRTGHPRIKVPGNADPARGVFDDNDPVTVSTGAFPRRLNYPLNDLLVNPNGPQTQDSSPLFWDK</sequence>